<evidence type="ECO:0000256" key="2">
    <source>
        <dbReference type="ARBA" id="ARBA00004713"/>
    </source>
</evidence>
<dbReference type="Gene3D" id="3.40.50.2000">
    <property type="entry name" value="Glycogen Phosphorylase B"/>
    <property type="match status" value="1"/>
</dbReference>
<dbReference type="GO" id="GO:0005886">
    <property type="term" value="C:plasma membrane"/>
    <property type="evidence" value="ECO:0007669"/>
    <property type="project" value="UniProtKB-SubCell"/>
</dbReference>
<dbReference type="PANTHER" id="PTHR42755:SF1">
    <property type="entry name" value="3-DEOXY-D-MANNO-OCTULOSONIC ACID TRANSFERASE, MITOCHONDRIAL-RELATED"/>
    <property type="match status" value="1"/>
</dbReference>
<comment type="pathway">
    <text evidence="2 12">Bacterial outer membrane biogenesis; LPS core biosynthesis.</text>
</comment>
<dbReference type="Pfam" id="PF04413">
    <property type="entry name" value="Glycos_transf_N"/>
    <property type="match status" value="1"/>
</dbReference>
<dbReference type="Gene3D" id="3.40.50.11720">
    <property type="entry name" value="3-Deoxy-D-manno-octulosonic-acid transferase, N-terminal domain"/>
    <property type="match status" value="1"/>
</dbReference>
<evidence type="ECO:0000256" key="9">
    <source>
        <dbReference type="ARBA" id="ARBA00049183"/>
    </source>
</evidence>
<keyword evidence="15" id="KW-1185">Reference proteome</keyword>
<evidence type="ECO:0000256" key="5">
    <source>
        <dbReference type="ARBA" id="ARBA00019077"/>
    </source>
</evidence>
<evidence type="ECO:0000256" key="12">
    <source>
        <dbReference type="RuleBase" id="RU365103"/>
    </source>
</evidence>
<feature type="site" description="Transition state stabilizer" evidence="11">
    <location>
        <position position="207"/>
    </location>
</feature>
<comment type="catalytic activity">
    <reaction evidence="9 12">
        <text>lipid IVA (E. coli) + CMP-3-deoxy-beta-D-manno-octulosonate = alpha-Kdo-(2-&gt;6)-lipid IVA (E. coli) + CMP + H(+)</text>
        <dbReference type="Rhea" id="RHEA:28066"/>
        <dbReference type="ChEBI" id="CHEBI:15378"/>
        <dbReference type="ChEBI" id="CHEBI:58603"/>
        <dbReference type="ChEBI" id="CHEBI:60364"/>
        <dbReference type="ChEBI" id="CHEBI:60377"/>
        <dbReference type="ChEBI" id="CHEBI:85987"/>
        <dbReference type="EC" id="2.4.99.12"/>
    </reaction>
</comment>
<comment type="similarity">
    <text evidence="3">Belongs to the glycosyltransferase group 1 family. Glycosyltransferase 30 subfamily.</text>
</comment>
<feature type="domain" description="3-deoxy-D-manno-octulosonic-acid transferase N-terminal" evidence="13">
    <location>
        <begin position="34"/>
        <end position="209"/>
    </location>
</feature>
<evidence type="ECO:0000256" key="6">
    <source>
        <dbReference type="ARBA" id="ARBA00022679"/>
    </source>
</evidence>
<comment type="function">
    <text evidence="12">Involved in lipopolysaccharide (LPS) biosynthesis. Catalyzes the transfer of 3-deoxy-D-manno-octulosonate (Kdo) residue(s) from CMP-Kdo to lipid IV(A), the tetraacyldisaccharide-1,4'-bisphosphate precursor of lipid A.</text>
</comment>
<comment type="caution">
    <text evidence="14">The sequence shown here is derived from an EMBL/GenBank/DDBJ whole genome shotgun (WGS) entry which is preliminary data.</text>
</comment>
<dbReference type="GO" id="GO:0009245">
    <property type="term" value="P:lipid A biosynthetic process"/>
    <property type="evidence" value="ECO:0007669"/>
    <property type="project" value="TreeGrafter"/>
</dbReference>
<dbReference type="InterPro" id="IPR038107">
    <property type="entry name" value="Glycos_transf_N_sf"/>
</dbReference>
<name>A0A2T5J0V6_9GAMM</name>
<keyword evidence="12" id="KW-1003">Cell membrane</keyword>
<evidence type="ECO:0000256" key="3">
    <source>
        <dbReference type="ARBA" id="ARBA00006380"/>
    </source>
</evidence>
<keyword evidence="7" id="KW-0812">Transmembrane</keyword>
<dbReference type="GO" id="GO:0043842">
    <property type="term" value="F:Kdo transferase activity"/>
    <property type="evidence" value="ECO:0007669"/>
    <property type="project" value="UniProtKB-EC"/>
</dbReference>
<dbReference type="InterPro" id="IPR039901">
    <property type="entry name" value="Kdotransferase"/>
</dbReference>
<evidence type="ECO:0000256" key="4">
    <source>
        <dbReference type="ARBA" id="ARBA00012621"/>
    </source>
</evidence>
<dbReference type="RefSeq" id="WP_107865025.1">
    <property type="nucleotide sequence ID" value="NZ_QAON01000004.1"/>
</dbReference>
<accession>A0A2T5J0V6</accession>
<dbReference type="AlphaFoldDB" id="A0A2T5J0V6"/>
<dbReference type="UniPathway" id="UPA00958"/>
<dbReference type="EMBL" id="QAON01000004">
    <property type="protein sequence ID" value="PTQ90021.1"/>
    <property type="molecule type" value="Genomic_DNA"/>
</dbReference>
<keyword evidence="6 12" id="KW-0808">Transferase</keyword>
<reference evidence="14 15" key="1">
    <citation type="submission" date="2018-04" db="EMBL/GenBank/DDBJ databases">
        <title>Genomic Encyclopedia of Archaeal and Bacterial Type Strains, Phase II (KMG-II): from individual species to whole genera.</title>
        <authorList>
            <person name="Goeker M."/>
        </authorList>
    </citation>
    <scope>NUCLEOTIDE SEQUENCE [LARGE SCALE GENOMIC DNA]</scope>
    <source>
        <strain evidence="14 15">DSM 5822</strain>
    </source>
</reference>
<evidence type="ECO:0000256" key="10">
    <source>
        <dbReference type="PIRSR" id="PIRSR639901-1"/>
    </source>
</evidence>
<keyword evidence="12" id="KW-0448">Lipopolysaccharide biosynthesis</keyword>
<evidence type="ECO:0000256" key="11">
    <source>
        <dbReference type="PIRSR" id="PIRSR639901-2"/>
    </source>
</evidence>
<comment type="subcellular location">
    <subcellularLocation>
        <location evidence="1">Cell inner membrane</location>
        <topology evidence="1">Single-pass membrane protein</topology>
        <orientation evidence="1">Cytoplasmic side</orientation>
    </subcellularLocation>
    <subcellularLocation>
        <location evidence="12">Cell membrane</location>
    </subcellularLocation>
</comment>
<dbReference type="FunFam" id="3.40.50.2000:FF:000032">
    <property type="entry name" value="3-deoxy-D-manno-octulosonic acid transferase"/>
    <property type="match status" value="1"/>
</dbReference>
<dbReference type="NCBIfam" id="NF004388">
    <property type="entry name" value="PRK05749.1-4"/>
    <property type="match status" value="1"/>
</dbReference>
<feature type="site" description="Transition state stabilizer" evidence="11">
    <location>
        <position position="129"/>
    </location>
</feature>
<organism evidence="14 15">
    <name type="scientific">Agitococcus lubricus</name>
    <dbReference type="NCBI Taxonomy" id="1077255"/>
    <lineage>
        <taxon>Bacteria</taxon>
        <taxon>Pseudomonadati</taxon>
        <taxon>Pseudomonadota</taxon>
        <taxon>Gammaproteobacteria</taxon>
        <taxon>Moraxellales</taxon>
        <taxon>Moraxellaceae</taxon>
        <taxon>Agitococcus</taxon>
    </lineage>
</organism>
<feature type="active site" description="Proton acceptor" evidence="10">
    <location>
        <position position="59"/>
    </location>
</feature>
<dbReference type="SUPFAM" id="SSF53756">
    <property type="entry name" value="UDP-Glycosyltransferase/glycogen phosphorylase"/>
    <property type="match status" value="1"/>
</dbReference>
<dbReference type="GO" id="GO:0009244">
    <property type="term" value="P:lipopolysaccharide core region biosynthetic process"/>
    <property type="evidence" value="ECO:0007669"/>
    <property type="project" value="UniProtKB-UniRule"/>
</dbReference>
<dbReference type="EC" id="2.4.99.12" evidence="4 12"/>
<evidence type="ECO:0000256" key="1">
    <source>
        <dbReference type="ARBA" id="ARBA00004388"/>
    </source>
</evidence>
<keyword evidence="7" id="KW-0735">Signal-anchor</keyword>
<dbReference type="InterPro" id="IPR007507">
    <property type="entry name" value="Glycos_transf_N"/>
</dbReference>
<gene>
    <name evidence="14" type="ORF">C8N29_10459</name>
</gene>
<keyword evidence="12" id="KW-0472">Membrane</keyword>
<evidence type="ECO:0000256" key="8">
    <source>
        <dbReference type="ARBA" id="ARBA00031445"/>
    </source>
</evidence>
<dbReference type="Proteomes" id="UP000244223">
    <property type="component" value="Unassembled WGS sequence"/>
</dbReference>
<dbReference type="OrthoDB" id="9789797at2"/>
<dbReference type="PANTHER" id="PTHR42755">
    <property type="entry name" value="3-DEOXY-MANNO-OCTULOSONATE CYTIDYLYLTRANSFERASE"/>
    <property type="match status" value="1"/>
</dbReference>
<dbReference type="FunFam" id="3.40.50.11720:FF:000001">
    <property type="entry name" value="3-deoxy-D-manno-octulosonic acid transferase"/>
    <property type="match status" value="1"/>
</dbReference>
<sequence length="424" mass="47070">MTSWRYNFLLHLLLPFVYLRLLWRGKKTPAYAQNIEQRFGGHKKLPQGGIIIHAVSLGETLASQPLVNALLTQYPHLPLIITNTTATGAERARALWGDKVHQCYLPYDYSWAMRRFLQKCQPKLIIVMETELWPNLIDQAKQLTIPVMLANGRLSAKSATGYGKIPSLVTPMLQALTVLAAQDQDTAQRFQDLGTPESTIQVTGSLKFDLTIPDDLTLRADELKQQWQLQTRPIWVAASTHEGEDEIVLTAFQQIQQQFNNALLILVPRHPERFDKVADLVAKQGFSIARRSQQQAITPEVRVFLGDSMGELLLWFALADVAFVGGSLVNVGGHNPLEPAALAVPIVTGMTMFNFKQITDILLQAGALQQGHDATELAKIVCEWLANPEQKQKDGQAGLAVVNANKGALKKHLAIVDDVLALKK</sequence>
<protein>
    <recommendedName>
        <fullName evidence="5 12">3-deoxy-D-manno-octulosonic acid transferase</fullName>
        <shortName evidence="12">Kdo transferase</shortName>
        <ecNumber evidence="4 12">2.4.99.12</ecNumber>
    </recommendedName>
    <alternativeName>
        <fullName evidence="8 12">Lipid IV(A) 3-deoxy-D-manno-octulosonic acid transferase</fullName>
    </alternativeName>
</protein>
<proteinExistence type="inferred from homology"/>
<evidence type="ECO:0000313" key="14">
    <source>
        <dbReference type="EMBL" id="PTQ90021.1"/>
    </source>
</evidence>
<evidence type="ECO:0000256" key="7">
    <source>
        <dbReference type="ARBA" id="ARBA00022968"/>
    </source>
</evidence>
<evidence type="ECO:0000313" key="15">
    <source>
        <dbReference type="Proteomes" id="UP000244223"/>
    </source>
</evidence>
<evidence type="ECO:0000259" key="13">
    <source>
        <dbReference type="Pfam" id="PF04413"/>
    </source>
</evidence>